<dbReference type="Proteomes" id="UP000799440">
    <property type="component" value="Unassembled WGS sequence"/>
</dbReference>
<name>A0A6A6VJ74_9PLEO</name>
<dbReference type="InterPro" id="IPR043144">
    <property type="entry name" value="Mal/L-sulf/L-lact_DH-like_ah"/>
</dbReference>
<evidence type="ECO:0000313" key="3">
    <source>
        <dbReference type="EMBL" id="KAF2749866.1"/>
    </source>
</evidence>
<dbReference type="SUPFAM" id="SSF89733">
    <property type="entry name" value="L-sulfolactate dehydrogenase-like"/>
    <property type="match status" value="1"/>
</dbReference>
<gene>
    <name evidence="3" type="ORF">M011DRAFT_465526</name>
</gene>
<evidence type="ECO:0000256" key="1">
    <source>
        <dbReference type="ARBA" id="ARBA00006056"/>
    </source>
</evidence>
<dbReference type="EMBL" id="MU006565">
    <property type="protein sequence ID" value="KAF2749866.1"/>
    <property type="molecule type" value="Genomic_DNA"/>
</dbReference>
<sequence length="362" mass="38638">MSSPNSYVHVSPAAAIRFTTALLTAHSVSPKDASIVAHALVEADLRGHDTHGITRLPSYIARIRSGVLSPSATPTLRQFTPVVAHLDANNAFGFVAAHAGMNAAIEMARTYGIGMVSVKHSNHFGMSAWIVQQALDAGMLSFVFTNSSPALPVYGGKGKLMGVSPIAAGAPAGKRGKPMIVDMAPSVVARGKVYKAVRRGERIPEGWALDKNGKPTTDPKEALEGVMLAMGGPKGSALAVMMDVFSGVLSGSAFAGGVASPYDASRVADVGHFLVAIKLDLFMSRDEFGERMDTLYETVVRAERAEGVERIYFPGEVELETKEKRLREGIPFVQTEVDALNEEAKETGVEYLRTIAKERARI</sequence>
<dbReference type="Pfam" id="PF02615">
    <property type="entry name" value="Ldh_2"/>
    <property type="match status" value="1"/>
</dbReference>
<organism evidence="3 4">
    <name type="scientific">Sporormia fimetaria CBS 119925</name>
    <dbReference type="NCBI Taxonomy" id="1340428"/>
    <lineage>
        <taxon>Eukaryota</taxon>
        <taxon>Fungi</taxon>
        <taxon>Dikarya</taxon>
        <taxon>Ascomycota</taxon>
        <taxon>Pezizomycotina</taxon>
        <taxon>Dothideomycetes</taxon>
        <taxon>Pleosporomycetidae</taxon>
        <taxon>Pleosporales</taxon>
        <taxon>Sporormiaceae</taxon>
        <taxon>Sporormia</taxon>
    </lineage>
</organism>
<accession>A0A6A6VJ74</accession>
<dbReference type="Gene3D" id="3.30.1370.60">
    <property type="entry name" value="Hypothetical oxidoreductase yiak, domain 2"/>
    <property type="match status" value="1"/>
</dbReference>
<dbReference type="OrthoDB" id="7881616at2759"/>
<dbReference type="GO" id="GO:0016491">
    <property type="term" value="F:oxidoreductase activity"/>
    <property type="evidence" value="ECO:0007669"/>
    <property type="project" value="UniProtKB-KW"/>
</dbReference>
<dbReference type="InterPro" id="IPR036111">
    <property type="entry name" value="Mal/L-sulfo/L-lacto_DH-like_sf"/>
</dbReference>
<dbReference type="InterPro" id="IPR043143">
    <property type="entry name" value="Mal/L-sulf/L-lact_DH-like_NADP"/>
</dbReference>
<proteinExistence type="inferred from homology"/>
<reference evidence="3" key="1">
    <citation type="journal article" date="2020" name="Stud. Mycol.">
        <title>101 Dothideomycetes genomes: a test case for predicting lifestyles and emergence of pathogens.</title>
        <authorList>
            <person name="Haridas S."/>
            <person name="Albert R."/>
            <person name="Binder M."/>
            <person name="Bloem J."/>
            <person name="Labutti K."/>
            <person name="Salamov A."/>
            <person name="Andreopoulos B."/>
            <person name="Baker S."/>
            <person name="Barry K."/>
            <person name="Bills G."/>
            <person name="Bluhm B."/>
            <person name="Cannon C."/>
            <person name="Castanera R."/>
            <person name="Culley D."/>
            <person name="Daum C."/>
            <person name="Ezra D."/>
            <person name="Gonzalez J."/>
            <person name="Henrissat B."/>
            <person name="Kuo A."/>
            <person name="Liang C."/>
            <person name="Lipzen A."/>
            <person name="Lutzoni F."/>
            <person name="Magnuson J."/>
            <person name="Mondo S."/>
            <person name="Nolan M."/>
            <person name="Ohm R."/>
            <person name="Pangilinan J."/>
            <person name="Park H.-J."/>
            <person name="Ramirez L."/>
            <person name="Alfaro M."/>
            <person name="Sun H."/>
            <person name="Tritt A."/>
            <person name="Yoshinaga Y."/>
            <person name="Zwiers L.-H."/>
            <person name="Turgeon B."/>
            <person name="Goodwin S."/>
            <person name="Spatafora J."/>
            <person name="Crous P."/>
            <person name="Grigoriev I."/>
        </authorList>
    </citation>
    <scope>NUCLEOTIDE SEQUENCE</scope>
    <source>
        <strain evidence="3">CBS 119925</strain>
    </source>
</reference>
<dbReference type="InterPro" id="IPR003767">
    <property type="entry name" value="Malate/L-lactate_DH-like"/>
</dbReference>
<dbReference type="AlphaFoldDB" id="A0A6A6VJ74"/>
<keyword evidence="2" id="KW-0560">Oxidoreductase</keyword>
<comment type="similarity">
    <text evidence="1">Belongs to the LDH2/MDH2 oxidoreductase family.</text>
</comment>
<evidence type="ECO:0000313" key="4">
    <source>
        <dbReference type="Proteomes" id="UP000799440"/>
    </source>
</evidence>
<dbReference type="PANTHER" id="PTHR11091">
    <property type="entry name" value="OXIDOREDUCTASE-RELATED"/>
    <property type="match status" value="1"/>
</dbReference>
<evidence type="ECO:0000256" key="2">
    <source>
        <dbReference type="ARBA" id="ARBA00023002"/>
    </source>
</evidence>
<keyword evidence="4" id="KW-1185">Reference proteome</keyword>
<protein>
    <submittedName>
        <fullName evidence="3">Malate/L-lactate dehydrogenase</fullName>
    </submittedName>
</protein>
<dbReference type="PANTHER" id="PTHR11091:SF0">
    <property type="entry name" value="MALATE DEHYDROGENASE"/>
    <property type="match status" value="1"/>
</dbReference>
<dbReference type="Gene3D" id="1.10.1530.10">
    <property type="match status" value="1"/>
</dbReference>